<dbReference type="InterPro" id="IPR055414">
    <property type="entry name" value="LRR_R13L4/SHOC2-like"/>
</dbReference>
<organism evidence="4 5">
    <name type="scientific">Rhodamnia argentea</name>
    <dbReference type="NCBI Taxonomy" id="178133"/>
    <lineage>
        <taxon>Eukaryota</taxon>
        <taxon>Viridiplantae</taxon>
        <taxon>Streptophyta</taxon>
        <taxon>Embryophyta</taxon>
        <taxon>Tracheophyta</taxon>
        <taxon>Spermatophyta</taxon>
        <taxon>Magnoliopsida</taxon>
        <taxon>eudicotyledons</taxon>
        <taxon>Gunneridae</taxon>
        <taxon>Pentapetalae</taxon>
        <taxon>rosids</taxon>
        <taxon>malvids</taxon>
        <taxon>Myrtales</taxon>
        <taxon>Myrtaceae</taxon>
        <taxon>Myrtoideae</taxon>
        <taxon>Myrteae</taxon>
        <taxon>Australasian group</taxon>
        <taxon>Rhodamnia</taxon>
    </lineage>
</organism>
<evidence type="ECO:0000313" key="4">
    <source>
        <dbReference type="Proteomes" id="UP000827889"/>
    </source>
</evidence>
<dbReference type="RefSeq" id="XP_048131225.1">
    <property type="nucleotide sequence ID" value="XM_048275268.1"/>
</dbReference>
<dbReference type="Gene3D" id="3.80.10.10">
    <property type="entry name" value="Ribonuclease Inhibitor"/>
    <property type="match status" value="4"/>
</dbReference>
<dbReference type="PANTHER" id="PTHR36766">
    <property type="entry name" value="PLANT BROAD-SPECTRUM MILDEW RESISTANCE PROTEIN RPW8"/>
    <property type="match status" value="1"/>
</dbReference>
<dbReference type="GeneID" id="115739527"/>
<reference evidence="5" key="2">
    <citation type="submission" date="2025-08" db="UniProtKB">
        <authorList>
            <consortium name="RefSeq"/>
        </authorList>
    </citation>
    <scope>IDENTIFICATION</scope>
    <source>
        <tissue evidence="5">Leaf</tissue>
    </source>
</reference>
<gene>
    <name evidence="5" type="primary">LOC115739527</name>
</gene>
<dbReference type="SMART" id="SM00364">
    <property type="entry name" value="LRR_BAC"/>
    <property type="match status" value="3"/>
</dbReference>
<proteinExistence type="predicted"/>
<evidence type="ECO:0000256" key="1">
    <source>
        <dbReference type="ARBA" id="ARBA00022737"/>
    </source>
</evidence>
<sequence length="512" mass="57555">MIFLLQVMTNLKVLNLTGCHLLEKTPTFTASVNIERLILRDCKSLVEIDSSICCLKRLVYLDASSCTNLCKLPDDLGKHLASLMHLQLGTLYMDTFPDLSNLSNLKELDLTFRPPDFDEMSNGLGECSMPRWIGNLSKLESLVLRSDYVTTSPAGLSLPPQLKSLRLECSNLRCLPRLPSSISSMQLYDCKSLCSAMDLTNFKNLSSLQISRAAITKLQGLGCLKNLRDLQLNWLGQVKMLPDLSKLNKLGHLRVRSCDNLVEIQGELPLSLDKVRISSCRSLWKLPDLSSLMGKTDVEIDYCDRVLEHVGMNRQDLELVGLKQLQVLPDLSNSNELRRLRVENCSNLGEIQGELPQSLEELEISSCESLKELPDLSRLKKLQKVDIEGCTKLEMKAILGSARRSQASLWENLGHLRICGLGQVEILPDPSNFNKLRRLHVEDCGNLIEIQGKLPQSLEELEIDSCKSLRKLPDLLSLNGLQKVKIHRCYNLDVEALSRLCSEKSIIFVDED</sequence>
<evidence type="ECO:0000313" key="5">
    <source>
        <dbReference type="RefSeq" id="XP_048131225.1"/>
    </source>
</evidence>
<protein>
    <submittedName>
        <fullName evidence="5">Protein SUPPRESSOR OF npr1-1, CONSTITUTIVE 1-like</fullName>
    </submittedName>
</protein>
<accession>A0ABM3H3N8</accession>
<evidence type="ECO:0000259" key="3">
    <source>
        <dbReference type="Pfam" id="PF23598"/>
    </source>
</evidence>
<dbReference type="InterPro" id="IPR032675">
    <property type="entry name" value="LRR_dom_sf"/>
</dbReference>
<keyword evidence="2" id="KW-0611">Plant defense</keyword>
<evidence type="ECO:0000256" key="2">
    <source>
        <dbReference type="ARBA" id="ARBA00022821"/>
    </source>
</evidence>
<name>A0ABM3H3N8_9MYRT</name>
<feature type="domain" description="Disease resistance R13L4/SHOC-2-like LRR" evidence="3">
    <location>
        <begin position="33"/>
        <end position="191"/>
    </location>
</feature>
<dbReference type="Pfam" id="PF23598">
    <property type="entry name" value="LRR_14"/>
    <property type="match status" value="1"/>
</dbReference>
<keyword evidence="1" id="KW-0677">Repeat</keyword>
<reference evidence="4" key="1">
    <citation type="submission" date="2025-05" db="UniProtKB">
        <authorList>
            <consortium name="RefSeq"/>
        </authorList>
    </citation>
    <scope>NUCLEOTIDE SEQUENCE [LARGE SCALE GENOMIC DNA]</scope>
</reference>
<keyword evidence="4" id="KW-1185">Reference proteome</keyword>
<dbReference type="PANTHER" id="PTHR36766:SF64">
    <property type="entry name" value="OS12G0206100 PROTEIN"/>
    <property type="match status" value="1"/>
</dbReference>
<dbReference type="SUPFAM" id="SSF52058">
    <property type="entry name" value="L domain-like"/>
    <property type="match status" value="2"/>
</dbReference>
<dbReference type="Proteomes" id="UP000827889">
    <property type="component" value="Chromosome 2"/>
</dbReference>